<comment type="pathway">
    <text evidence="1">Carbohydrate metabolism; tricarboxylic acid cycle.</text>
</comment>
<reference evidence="7" key="2">
    <citation type="submission" date="2021-09" db="EMBL/GenBank/DDBJ databases">
        <authorList>
            <person name="Gilroy R."/>
        </authorList>
    </citation>
    <scope>NUCLEOTIDE SEQUENCE</scope>
    <source>
        <strain evidence="7">USAMLcec4-12693</strain>
    </source>
</reference>
<evidence type="ECO:0000313" key="7">
    <source>
        <dbReference type="EMBL" id="HJH50758.1"/>
    </source>
</evidence>
<dbReference type="SUPFAM" id="SSF48256">
    <property type="entry name" value="Citrate synthase"/>
    <property type="match status" value="1"/>
</dbReference>
<dbReference type="CDD" id="cd06113">
    <property type="entry name" value="citrate_synt_like_1_2"/>
    <property type="match status" value="1"/>
</dbReference>
<comment type="caution">
    <text evidence="7">The sequence shown here is derived from an EMBL/GenBank/DDBJ whole genome shotgun (WGS) entry which is preliminary data.</text>
</comment>
<dbReference type="AlphaFoldDB" id="A0A9D2VZK0"/>
<feature type="active site" evidence="6">
    <location>
        <position position="397"/>
    </location>
</feature>
<evidence type="ECO:0000256" key="1">
    <source>
        <dbReference type="ARBA" id="ARBA00005163"/>
    </source>
</evidence>
<dbReference type="EMBL" id="DYXE01000088">
    <property type="protein sequence ID" value="HJH50758.1"/>
    <property type="molecule type" value="Genomic_DNA"/>
</dbReference>
<dbReference type="PANTHER" id="PTHR11739">
    <property type="entry name" value="CITRATE SYNTHASE"/>
    <property type="match status" value="1"/>
</dbReference>
<dbReference type="Proteomes" id="UP000813420">
    <property type="component" value="Unassembled WGS sequence"/>
</dbReference>
<evidence type="ECO:0000256" key="2">
    <source>
        <dbReference type="ARBA" id="ARBA00010566"/>
    </source>
</evidence>
<dbReference type="Gene3D" id="1.10.230.10">
    <property type="entry name" value="Cytochrome P450-Terp, domain 2"/>
    <property type="match status" value="1"/>
</dbReference>
<name>A0A9D2VZK0_9FIRM</name>
<evidence type="ECO:0000313" key="8">
    <source>
        <dbReference type="Proteomes" id="UP000813420"/>
    </source>
</evidence>
<accession>A0A9D2VZK0</accession>
<dbReference type="GO" id="GO:0005829">
    <property type="term" value="C:cytosol"/>
    <property type="evidence" value="ECO:0007669"/>
    <property type="project" value="TreeGrafter"/>
</dbReference>
<dbReference type="InterPro" id="IPR036969">
    <property type="entry name" value="Citrate_synthase_sf"/>
</dbReference>
<proteinExistence type="inferred from homology"/>
<dbReference type="PIRSF" id="PIRSF001369">
    <property type="entry name" value="Citrate_synth"/>
    <property type="match status" value="1"/>
</dbReference>
<evidence type="ECO:0000256" key="3">
    <source>
        <dbReference type="ARBA" id="ARBA00022679"/>
    </source>
</evidence>
<dbReference type="GO" id="GO:0036440">
    <property type="term" value="F:citrate synthase activity"/>
    <property type="evidence" value="ECO:0007669"/>
    <property type="project" value="UniProtKB-EC"/>
</dbReference>
<sequence length="460" mass="52561">MANKDFSLKEYSLFEVTPEIEHFAKVCEEKNAINKELYTKYEVKRGLRDLNGKGVLAGLTNISDVCATKVVDGKEVPCAGNLYYRGYNIKDLVKGFLQEDHYGFEEISYLLLFGELPNEEELATFHKTLVERRTLPPTFVRDVIMKAPSRDMMNSLSRSILSLYSYDAKADDTSIPNVLRQCLNLISQFPMLMVYGYHAYNYRLGDDLFIYAPSPELSTAENILMMLREDRQYTKLEARILDMALVLHMDHGGGNNSTFTTHVVTSSGTDTYSTIAAAMASLKGPKHGGANIKVTQMFEDMKEKVHDWEDRDEVRNYLVQLLEKQAFDKKGLIYGMGHAIYSVSDPRADIFKEFVQKLAKEKGYEKEYALYEMVEHMAPEVIAEKRKIYKGVNANVDFYSGLVYSMLGIPSALYTPIFAAARIVGWSAHRLEELINVDKIIRPAYKPLAPYRDYVRMEER</sequence>
<dbReference type="GO" id="GO:0006099">
    <property type="term" value="P:tricarboxylic acid cycle"/>
    <property type="evidence" value="ECO:0007669"/>
    <property type="project" value="InterPro"/>
</dbReference>
<keyword evidence="3 5" id="KW-0808">Transferase</keyword>
<reference evidence="7" key="1">
    <citation type="journal article" date="2021" name="PeerJ">
        <title>Extensive microbial diversity within the chicken gut microbiome revealed by metagenomics and culture.</title>
        <authorList>
            <person name="Gilroy R."/>
            <person name="Ravi A."/>
            <person name="Getino M."/>
            <person name="Pursley I."/>
            <person name="Horton D.L."/>
            <person name="Alikhan N.F."/>
            <person name="Baker D."/>
            <person name="Gharbi K."/>
            <person name="Hall N."/>
            <person name="Watson M."/>
            <person name="Adriaenssens E.M."/>
            <person name="Foster-Nyarko E."/>
            <person name="Jarju S."/>
            <person name="Secka A."/>
            <person name="Antonio M."/>
            <person name="Oren A."/>
            <person name="Chaudhuri R.R."/>
            <person name="La Ragione R."/>
            <person name="Hildebrand F."/>
            <person name="Pallen M.J."/>
        </authorList>
    </citation>
    <scope>NUCLEOTIDE SEQUENCE</scope>
    <source>
        <strain evidence="7">USAMLcec4-12693</strain>
    </source>
</reference>
<comment type="similarity">
    <text evidence="2 5">Belongs to the citrate synthase family.</text>
</comment>
<dbReference type="Pfam" id="PF00285">
    <property type="entry name" value="Citrate_synt"/>
    <property type="match status" value="1"/>
</dbReference>
<dbReference type="PANTHER" id="PTHR11739:SF4">
    <property type="entry name" value="CITRATE SYNTHASE, PEROXISOMAL"/>
    <property type="match status" value="1"/>
</dbReference>
<dbReference type="GO" id="GO:0005975">
    <property type="term" value="P:carbohydrate metabolic process"/>
    <property type="evidence" value="ECO:0007669"/>
    <property type="project" value="TreeGrafter"/>
</dbReference>
<dbReference type="InterPro" id="IPR016142">
    <property type="entry name" value="Citrate_synth-like_lrg_a-sub"/>
</dbReference>
<organism evidence="7 8">
    <name type="scientific">Merdimonas faecis</name>
    <dbReference type="NCBI Taxonomy" id="1653435"/>
    <lineage>
        <taxon>Bacteria</taxon>
        <taxon>Bacillati</taxon>
        <taxon>Bacillota</taxon>
        <taxon>Clostridia</taxon>
        <taxon>Lachnospirales</taxon>
        <taxon>Lachnospiraceae</taxon>
        <taxon>Merdimonas</taxon>
    </lineage>
</organism>
<dbReference type="Gene3D" id="1.10.580.10">
    <property type="entry name" value="Citrate Synthase, domain 1"/>
    <property type="match status" value="1"/>
</dbReference>
<feature type="active site" evidence="6">
    <location>
        <position position="338"/>
    </location>
</feature>
<evidence type="ECO:0000256" key="6">
    <source>
        <dbReference type="PIRSR" id="PIRSR001369-1"/>
    </source>
</evidence>
<comment type="catalytic activity">
    <reaction evidence="4">
        <text>oxaloacetate + acetyl-CoA + H2O = citrate + CoA + H(+)</text>
        <dbReference type="Rhea" id="RHEA:16845"/>
        <dbReference type="ChEBI" id="CHEBI:15377"/>
        <dbReference type="ChEBI" id="CHEBI:15378"/>
        <dbReference type="ChEBI" id="CHEBI:16452"/>
        <dbReference type="ChEBI" id="CHEBI:16947"/>
        <dbReference type="ChEBI" id="CHEBI:57287"/>
        <dbReference type="ChEBI" id="CHEBI:57288"/>
        <dbReference type="EC" id="2.3.3.16"/>
    </reaction>
</comment>
<dbReference type="RefSeq" id="WP_277237181.1">
    <property type="nucleotide sequence ID" value="NZ_CAKNNN010000051.1"/>
</dbReference>
<dbReference type="InterPro" id="IPR024176">
    <property type="entry name" value="Citrate_synthase_bac-typ"/>
</dbReference>
<evidence type="ECO:0000256" key="4">
    <source>
        <dbReference type="ARBA" id="ARBA00049288"/>
    </source>
</evidence>
<dbReference type="PRINTS" id="PR00143">
    <property type="entry name" value="CITRTSNTHASE"/>
</dbReference>
<dbReference type="NCBIfam" id="NF010635">
    <property type="entry name" value="PRK14032.1"/>
    <property type="match status" value="1"/>
</dbReference>
<dbReference type="InterPro" id="IPR002020">
    <property type="entry name" value="Citrate_synthase"/>
</dbReference>
<dbReference type="InterPro" id="IPR016143">
    <property type="entry name" value="Citrate_synth-like_sm_a-sub"/>
</dbReference>
<gene>
    <name evidence="7" type="ORF">K8V39_10900</name>
</gene>
<protein>
    <recommendedName>
        <fullName evidence="5">Citrate synthase</fullName>
    </recommendedName>
</protein>
<evidence type="ECO:0000256" key="5">
    <source>
        <dbReference type="PIRNR" id="PIRNR001369"/>
    </source>
</evidence>